<evidence type="ECO:0000259" key="2">
    <source>
        <dbReference type="Pfam" id="PF04892"/>
    </source>
</evidence>
<feature type="transmembrane region" description="Helical" evidence="1">
    <location>
        <begin position="46"/>
        <end position="63"/>
    </location>
</feature>
<evidence type="ECO:0000313" key="3">
    <source>
        <dbReference type="EMBL" id="MCZ0703813.1"/>
    </source>
</evidence>
<keyword evidence="4" id="KW-1185">Reference proteome</keyword>
<comment type="caution">
    <text evidence="3">The sequence shown here is derived from an EMBL/GenBank/DDBJ whole genome shotgun (WGS) entry which is preliminary data.</text>
</comment>
<accession>A0A9J6REC4</accession>
<dbReference type="EMBL" id="JAPRAT010000022">
    <property type="protein sequence ID" value="MCZ0703813.1"/>
    <property type="molecule type" value="Genomic_DNA"/>
</dbReference>
<evidence type="ECO:0000313" key="4">
    <source>
        <dbReference type="Proteomes" id="UP001084197"/>
    </source>
</evidence>
<feature type="domain" description="VanZ-like" evidence="2">
    <location>
        <begin position="11"/>
        <end position="90"/>
    </location>
</feature>
<gene>
    <name evidence="3" type="ORF">OWO01_11330</name>
</gene>
<keyword evidence="1" id="KW-0812">Transmembrane</keyword>
<feature type="transmembrane region" description="Helical" evidence="1">
    <location>
        <begin position="75"/>
        <end position="96"/>
    </location>
</feature>
<name>A0A9J6REC4_9BACI</name>
<evidence type="ECO:0000256" key="1">
    <source>
        <dbReference type="SAM" id="Phobius"/>
    </source>
</evidence>
<proteinExistence type="predicted"/>
<dbReference type="AlphaFoldDB" id="A0A9J6REC4"/>
<dbReference type="Pfam" id="PF04892">
    <property type="entry name" value="VanZ"/>
    <property type="match status" value="1"/>
</dbReference>
<keyword evidence="1" id="KW-1133">Transmembrane helix</keyword>
<dbReference type="PANTHER" id="PTHR28008">
    <property type="entry name" value="DOMAIN PROTEIN, PUTATIVE (AFU_ORTHOLOGUE AFUA_3G10980)-RELATED"/>
    <property type="match status" value="1"/>
</dbReference>
<dbReference type="PANTHER" id="PTHR28008:SF1">
    <property type="entry name" value="DOMAIN PROTEIN, PUTATIVE (AFU_ORTHOLOGUE AFUA_3G10980)-RELATED"/>
    <property type="match status" value="1"/>
</dbReference>
<feature type="transmembrane region" description="Helical" evidence="1">
    <location>
        <begin position="103"/>
        <end position="124"/>
    </location>
</feature>
<protein>
    <submittedName>
        <fullName evidence="3">VanZ family protein</fullName>
    </submittedName>
</protein>
<organism evidence="3 4">
    <name type="scientific">Natronobacillus azotifigens</name>
    <dbReference type="NCBI Taxonomy" id="472978"/>
    <lineage>
        <taxon>Bacteria</taxon>
        <taxon>Bacillati</taxon>
        <taxon>Bacillota</taxon>
        <taxon>Bacilli</taxon>
        <taxon>Bacillales</taxon>
        <taxon>Bacillaceae</taxon>
        <taxon>Natronobacillus</taxon>
    </lineage>
</organism>
<dbReference type="InterPro" id="IPR006976">
    <property type="entry name" value="VanZ-like"/>
</dbReference>
<sequence length="161" mass="19002">MNLDYEIIFGIDKLMHFFSFLVLTLFLGMFIVCLSNRCRLNQRLSYLWFILVTIGTLDEFRQYNLSNRSAEFLDAVANMLGVSVGIAILLFSSYLVKNRHHTIIKLLVLYSFVTIPLFLGLLYYNERTFVTVEEPIQEKLRNLWVFLPMQPSIRFPNVYLR</sequence>
<dbReference type="NCBIfam" id="NF037970">
    <property type="entry name" value="vanZ_1"/>
    <property type="match status" value="1"/>
</dbReference>
<reference evidence="3" key="1">
    <citation type="submission" date="2022-11" db="EMBL/GenBank/DDBJ databases">
        <title>WGS of Natronobacillus azotifigens 24KS-1, an anaerobic diazotrophic haloalkaliphile from soda-rich habitats.</title>
        <authorList>
            <person name="Sorokin D.Y."/>
            <person name="Merkel A.Y."/>
        </authorList>
    </citation>
    <scope>NUCLEOTIDE SEQUENCE</scope>
    <source>
        <strain evidence="3">24KS-1</strain>
    </source>
</reference>
<keyword evidence="1" id="KW-0472">Membrane</keyword>
<feature type="transmembrane region" description="Helical" evidence="1">
    <location>
        <begin position="14"/>
        <end position="34"/>
    </location>
</feature>
<dbReference type="RefSeq" id="WP_268780577.1">
    <property type="nucleotide sequence ID" value="NZ_JAPRAT010000022.1"/>
</dbReference>
<dbReference type="Proteomes" id="UP001084197">
    <property type="component" value="Unassembled WGS sequence"/>
</dbReference>